<dbReference type="SUPFAM" id="SSF53474">
    <property type="entry name" value="alpha/beta-Hydrolases"/>
    <property type="match status" value="1"/>
</dbReference>
<dbReference type="EMBL" id="JBHLWV010000027">
    <property type="protein sequence ID" value="MFC0316213.1"/>
    <property type="molecule type" value="Genomic_DNA"/>
</dbReference>
<evidence type="ECO:0000256" key="1">
    <source>
        <dbReference type="ARBA" id="ARBA00007534"/>
    </source>
</evidence>
<keyword evidence="3" id="KW-0378">Hydrolase</keyword>
<accession>A0ABV6HE53</accession>
<evidence type="ECO:0000313" key="7">
    <source>
        <dbReference type="Proteomes" id="UP001589783"/>
    </source>
</evidence>
<gene>
    <name evidence="6" type="ORF">ACFFJD_15285</name>
</gene>
<keyword evidence="4" id="KW-1015">Disulfide bond</keyword>
<dbReference type="SMART" id="SM01110">
    <property type="entry name" value="Cutinase"/>
    <property type="match status" value="1"/>
</dbReference>
<evidence type="ECO:0000256" key="5">
    <source>
        <dbReference type="SAM" id="MobiDB-lite"/>
    </source>
</evidence>
<comment type="caution">
    <text evidence="6">The sequence shown here is derived from an EMBL/GenBank/DDBJ whole genome shotgun (WGS) entry which is preliminary data.</text>
</comment>
<comment type="similarity">
    <text evidence="1">Belongs to the cutinase family.</text>
</comment>
<dbReference type="PANTHER" id="PTHR33630">
    <property type="entry name" value="CUTINASE RV1984C-RELATED-RELATED"/>
    <property type="match status" value="1"/>
</dbReference>
<dbReference type="InterPro" id="IPR000675">
    <property type="entry name" value="Cutinase/axe"/>
</dbReference>
<keyword evidence="2" id="KW-0719">Serine esterase</keyword>
<name>A0ABV6HE53_9ACTN</name>
<protein>
    <submittedName>
        <fullName evidence="6">Cutinase family protein</fullName>
    </submittedName>
</protein>
<evidence type="ECO:0000256" key="3">
    <source>
        <dbReference type="ARBA" id="ARBA00022801"/>
    </source>
</evidence>
<dbReference type="Proteomes" id="UP001589783">
    <property type="component" value="Unassembled WGS sequence"/>
</dbReference>
<keyword evidence="7" id="KW-1185">Reference proteome</keyword>
<evidence type="ECO:0000313" key="6">
    <source>
        <dbReference type="EMBL" id="MFC0316213.1"/>
    </source>
</evidence>
<dbReference type="Pfam" id="PF01083">
    <property type="entry name" value="Cutinase"/>
    <property type="match status" value="1"/>
</dbReference>
<reference evidence="6 7" key="1">
    <citation type="submission" date="2024-09" db="EMBL/GenBank/DDBJ databases">
        <authorList>
            <person name="Sun Q."/>
            <person name="Mori K."/>
        </authorList>
    </citation>
    <scope>NUCLEOTIDE SEQUENCE [LARGE SCALE GENOMIC DNA]</scope>
    <source>
        <strain evidence="6 7">CCM 7957</strain>
    </source>
</reference>
<dbReference type="RefSeq" id="WP_382365677.1">
    <property type="nucleotide sequence ID" value="NZ_JBHLWV010000027.1"/>
</dbReference>
<feature type="region of interest" description="Disordered" evidence="5">
    <location>
        <begin position="34"/>
        <end position="57"/>
    </location>
</feature>
<sequence length="322" mass="34273">MKRRTRRVAFGLGFLALAALILVVVLVISMLSPTPPPPPGTPTETTAPDHRPKAQPADCPDVLVVSIPGTWESKANDDPYRPTANRNSLMLRVTKALQAKFPRSRAEVYTVPYVAQFRNPTVLTDKQRDYNDSRAQGKRRAAAKLRETHEQCPLTGYVLMGFSQGAVIAGDIASDIGNGRGPIPEADQDLVLGVGLIADGRRESGRQHDVGPSPDGAGAEITLAPFGSLVPGIAMTGSRSGGFGTLEDRTYSICAPGDLICDAPRVTNPLAAIGKLANAAQNPVHALYATTRYWALDGSTATQWMYAWAAGLISDAPRPAHS</sequence>
<proteinExistence type="inferred from homology"/>
<organism evidence="6 7">
    <name type="scientific">Gordonia phosphorivorans</name>
    <dbReference type="NCBI Taxonomy" id="1056982"/>
    <lineage>
        <taxon>Bacteria</taxon>
        <taxon>Bacillati</taxon>
        <taxon>Actinomycetota</taxon>
        <taxon>Actinomycetes</taxon>
        <taxon>Mycobacteriales</taxon>
        <taxon>Gordoniaceae</taxon>
        <taxon>Gordonia</taxon>
    </lineage>
</organism>
<dbReference type="Gene3D" id="3.40.50.1820">
    <property type="entry name" value="alpha/beta hydrolase"/>
    <property type="match status" value="1"/>
</dbReference>
<evidence type="ECO:0000256" key="2">
    <source>
        <dbReference type="ARBA" id="ARBA00022487"/>
    </source>
</evidence>
<dbReference type="InterPro" id="IPR029058">
    <property type="entry name" value="AB_hydrolase_fold"/>
</dbReference>
<dbReference type="PANTHER" id="PTHR33630:SF9">
    <property type="entry name" value="CUTINASE 4"/>
    <property type="match status" value="1"/>
</dbReference>
<evidence type="ECO:0000256" key="4">
    <source>
        <dbReference type="ARBA" id="ARBA00023157"/>
    </source>
</evidence>